<dbReference type="InterPro" id="IPR036388">
    <property type="entry name" value="WH-like_DNA-bd_sf"/>
</dbReference>
<dbReference type="InterPro" id="IPR001584">
    <property type="entry name" value="Integrase_cat-core"/>
</dbReference>
<dbReference type="SUPFAM" id="SSF48295">
    <property type="entry name" value="TrpR-like"/>
    <property type="match status" value="1"/>
</dbReference>
<reference evidence="4" key="1">
    <citation type="submission" date="2019-11" db="EMBL/GenBank/DDBJ databases">
        <title>Epiphytic Pseudomonas syringae from cherry orchards.</title>
        <authorList>
            <person name="Hulin M.T."/>
        </authorList>
    </citation>
    <scope>NUCLEOTIDE SEQUENCE</scope>
    <source>
        <strain evidence="4">PA-2-5E</strain>
    </source>
</reference>
<dbReference type="RefSeq" id="WP_236432570.1">
    <property type="nucleotide sequence ID" value="NZ_WJZI01000262.1"/>
</dbReference>
<organism evidence="4 5">
    <name type="scientific">Pseudomonas syringae</name>
    <dbReference type="NCBI Taxonomy" id="317"/>
    <lineage>
        <taxon>Bacteria</taxon>
        <taxon>Pseudomonadati</taxon>
        <taxon>Pseudomonadota</taxon>
        <taxon>Gammaproteobacteria</taxon>
        <taxon>Pseudomonadales</taxon>
        <taxon>Pseudomonadaceae</taxon>
        <taxon>Pseudomonas</taxon>
    </lineage>
</organism>
<dbReference type="InterPro" id="IPR048020">
    <property type="entry name" value="Transpos_IS3"/>
</dbReference>
<protein>
    <submittedName>
        <fullName evidence="4">IS3 family transposase</fullName>
    </submittedName>
</protein>
<dbReference type="SUPFAM" id="SSF53098">
    <property type="entry name" value="Ribonuclease H-like"/>
    <property type="match status" value="1"/>
</dbReference>
<comment type="similarity">
    <text evidence="1">Belongs to the transposase 8 family.</text>
</comment>
<dbReference type="InterPro" id="IPR012337">
    <property type="entry name" value="RNaseH-like_sf"/>
</dbReference>
<dbReference type="GO" id="GO:0043565">
    <property type="term" value="F:sequence-specific DNA binding"/>
    <property type="evidence" value="ECO:0007669"/>
    <property type="project" value="InterPro"/>
</dbReference>
<dbReference type="GO" id="GO:0004803">
    <property type="term" value="F:transposase activity"/>
    <property type="evidence" value="ECO:0007669"/>
    <property type="project" value="InterPro"/>
</dbReference>
<dbReference type="SUPFAM" id="SSF46689">
    <property type="entry name" value="Homeodomain-like"/>
    <property type="match status" value="1"/>
</dbReference>
<accession>A0A9Q4A3F3</accession>
<sequence>MAKYSEQFKLTVVRAYLEGNIGFRKVASQFSIDFSLLRRWVANYKSHGHTGHRKPGLRYSKAFKRSVLEHKREHGLSLRQTAAHFGIGDPGQIVIWEQQHYSNDLAPCVPTRRKPAAMPKKPYPTEPVTADDTQKTRDQLMAELEYLRMENAYPKKVGRAEGAATTAKEKVLIVKQLKNRFPLCALLKLAGLARSTFYYQVQVQSRPDPDAALKQEIERVYHEERGLYGARRITAVIRNSGTLVNKKVVERLMAELGLRSVVRPKKYRSYKGLVGKIAPNLLERKFTAQRPNQKWVTDVTEFKVANRKLYLSPVMDLYNGEIVAYEVSTRPCFELVTNMLDKALQQLQDEPKLVMHSDQGWQYQHAQYRQKLAVKGVKQSMSRKGNCLDNAAMESFFGTLKSEFFYLKRFESIEELKAGLDEYIHYYNHDRIKLKLNGLSPVKYRAQAAS</sequence>
<gene>
    <name evidence="4" type="ORF">GIV53_08910</name>
</gene>
<dbReference type="AlphaFoldDB" id="A0A9Q4A3F3"/>
<name>A0A9Q4A3F3_PSESX</name>
<dbReference type="InterPro" id="IPR050900">
    <property type="entry name" value="Transposase_IS3/IS150/IS904"/>
</dbReference>
<dbReference type="GO" id="GO:0015074">
    <property type="term" value="P:DNA integration"/>
    <property type="evidence" value="ECO:0007669"/>
    <property type="project" value="InterPro"/>
</dbReference>
<feature type="region of interest" description="Disordered" evidence="2">
    <location>
        <begin position="112"/>
        <end position="132"/>
    </location>
</feature>
<dbReference type="Pfam" id="PF13333">
    <property type="entry name" value="rve_2"/>
    <property type="match status" value="1"/>
</dbReference>
<dbReference type="Pfam" id="PF01527">
    <property type="entry name" value="HTH_Tnp_1"/>
    <property type="match status" value="1"/>
</dbReference>
<dbReference type="PANTHER" id="PTHR46889">
    <property type="entry name" value="TRANSPOSASE INSF FOR INSERTION SEQUENCE IS3B-RELATED"/>
    <property type="match status" value="1"/>
</dbReference>
<evidence type="ECO:0000256" key="2">
    <source>
        <dbReference type="SAM" id="MobiDB-lite"/>
    </source>
</evidence>
<comment type="caution">
    <text evidence="4">The sequence shown here is derived from an EMBL/GenBank/DDBJ whole genome shotgun (WGS) entry which is preliminary data.</text>
</comment>
<evidence type="ECO:0000313" key="5">
    <source>
        <dbReference type="Proteomes" id="UP000814010"/>
    </source>
</evidence>
<dbReference type="PROSITE" id="PS50994">
    <property type="entry name" value="INTEGRASE"/>
    <property type="match status" value="1"/>
</dbReference>
<dbReference type="InterPro" id="IPR010921">
    <property type="entry name" value="Trp_repressor/repl_initiator"/>
</dbReference>
<dbReference type="GO" id="GO:0006313">
    <property type="term" value="P:DNA transposition"/>
    <property type="evidence" value="ECO:0007669"/>
    <property type="project" value="InterPro"/>
</dbReference>
<dbReference type="Proteomes" id="UP000814010">
    <property type="component" value="Unassembled WGS sequence"/>
</dbReference>
<dbReference type="NCBIfam" id="NF033516">
    <property type="entry name" value="transpos_IS3"/>
    <property type="match status" value="1"/>
</dbReference>
<evidence type="ECO:0000256" key="1">
    <source>
        <dbReference type="ARBA" id="ARBA00009964"/>
    </source>
</evidence>
<feature type="domain" description="Integrase catalytic" evidence="3">
    <location>
        <begin position="287"/>
        <end position="449"/>
    </location>
</feature>
<dbReference type="Pfam" id="PF00665">
    <property type="entry name" value="rve"/>
    <property type="match status" value="1"/>
</dbReference>
<evidence type="ECO:0000313" key="4">
    <source>
        <dbReference type="EMBL" id="MCF5629433.1"/>
    </source>
</evidence>
<dbReference type="Pfam" id="PF13276">
    <property type="entry name" value="HTH_21"/>
    <property type="match status" value="1"/>
</dbReference>
<dbReference type="FunFam" id="3.30.420.10:FF:000057">
    <property type="entry name" value="IS150, transposase orfB"/>
    <property type="match status" value="1"/>
</dbReference>
<dbReference type="Gene3D" id="1.10.10.10">
    <property type="entry name" value="Winged helix-like DNA-binding domain superfamily/Winged helix DNA-binding domain"/>
    <property type="match status" value="1"/>
</dbReference>
<proteinExistence type="inferred from homology"/>
<dbReference type="InterPro" id="IPR009057">
    <property type="entry name" value="Homeodomain-like_sf"/>
</dbReference>
<dbReference type="InterPro" id="IPR036397">
    <property type="entry name" value="RNaseH_sf"/>
</dbReference>
<dbReference type="InterPro" id="IPR002514">
    <property type="entry name" value="Transposase_8"/>
</dbReference>
<dbReference type="Gene3D" id="3.30.420.10">
    <property type="entry name" value="Ribonuclease H-like superfamily/Ribonuclease H"/>
    <property type="match status" value="1"/>
</dbReference>
<evidence type="ECO:0000259" key="3">
    <source>
        <dbReference type="PROSITE" id="PS50994"/>
    </source>
</evidence>
<dbReference type="InterPro" id="IPR025948">
    <property type="entry name" value="HTH-like_dom"/>
</dbReference>
<dbReference type="PANTHER" id="PTHR46889:SF4">
    <property type="entry name" value="TRANSPOSASE INSO FOR INSERTION SEQUENCE ELEMENT IS911B-RELATED"/>
    <property type="match status" value="1"/>
</dbReference>
<dbReference type="EMBL" id="WKAE01000069">
    <property type="protein sequence ID" value="MCF5629433.1"/>
    <property type="molecule type" value="Genomic_DNA"/>
</dbReference>